<dbReference type="EMBL" id="ONZQ02000007">
    <property type="protein sequence ID" value="SPO02634.1"/>
    <property type="molecule type" value="Genomic_DNA"/>
</dbReference>
<gene>
    <name evidence="3" type="ORF">DNG_05307</name>
</gene>
<evidence type="ECO:0000256" key="1">
    <source>
        <dbReference type="SAM" id="MobiDB-lite"/>
    </source>
</evidence>
<dbReference type="Gene3D" id="1.10.1000.11">
    <property type="entry name" value="Arf Nucleotide-binding Site Opener,domain 2"/>
    <property type="match status" value="1"/>
</dbReference>
<dbReference type="InterPro" id="IPR032691">
    <property type="entry name" value="Mon2/Sec7/BIG1-like_HUS"/>
</dbReference>
<dbReference type="SMART" id="SM00222">
    <property type="entry name" value="Sec7"/>
    <property type="match status" value="1"/>
</dbReference>
<feature type="compositionally biased region" description="Polar residues" evidence="1">
    <location>
        <begin position="499"/>
        <end position="512"/>
    </location>
</feature>
<dbReference type="InterPro" id="IPR000904">
    <property type="entry name" value="Sec7_dom"/>
</dbReference>
<accession>A0AAE8MZN7</accession>
<reference evidence="3" key="1">
    <citation type="submission" date="2018-03" db="EMBL/GenBank/DDBJ databases">
        <authorList>
            <person name="Guldener U."/>
        </authorList>
    </citation>
    <scope>NUCLEOTIDE SEQUENCE</scope>
</reference>
<comment type="caution">
    <text evidence="3">The sequence shown here is derived from an EMBL/GenBank/DDBJ whole genome shotgun (WGS) entry which is preliminary data.</text>
</comment>
<feature type="region of interest" description="Disordered" evidence="1">
    <location>
        <begin position="287"/>
        <end position="354"/>
    </location>
</feature>
<dbReference type="SUPFAM" id="SSF48425">
    <property type="entry name" value="Sec7 domain"/>
    <property type="match status" value="1"/>
</dbReference>
<evidence type="ECO:0000259" key="2">
    <source>
        <dbReference type="PROSITE" id="PS50190"/>
    </source>
</evidence>
<dbReference type="CDD" id="cd00171">
    <property type="entry name" value="Sec7"/>
    <property type="match status" value="1"/>
</dbReference>
<evidence type="ECO:0000313" key="4">
    <source>
        <dbReference type="Proteomes" id="UP001187682"/>
    </source>
</evidence>
<dbReference type="PANTHER" id="PTHR10663">
    <property type="entry name" value="GUANYL-NUCLEOTIDE EXCHANGE FACTOR"/>
    <property type="match status" value="1"/>
</dbReference>
<dbReference type="InterPro" id="IPR016024">
    <property type="entry name" value="ARM-type_fold"/>
</dbReference>
<dbReference type="GO" id="GO:0005085">
    <property type="term" value="F:guanyl-nucleotide exchange factor activity"/>
    <property type="evidence" value="ECO:0007669"/>
    <property type="project" value="InterPro"/>
</dbReference>
<keyword evidence="4" id="KW-1185">Reference proteome</keyword>
<dbReference type="Pfam" id="PF01369">
    <property type="entry name" value="Sec7"/>
    <property type="match status" value="1"/>
</dbReference>
<dbReference type="InterPro" id="IPR023394">
    <property type="entry name" value="Sec7_C_sf"/>
</dbReference>
<feature type="domain" description="SEC7" evidence="2">
    <location>
        <begin position="622"/>
        <end position="812"/>
    </location>
</feature>
<dbReference type="PANTHER" id="PTHR10663:SF388">
    <property type="entry name" value="GOLGI-SPECIFIC BREFELDIN A-RESISTANCE GUANINE NUCLEOTIDE EXCHANGE FACTOR 1"/>
    <property type="match status" value="1"/>
</dbReference>
<feature type="compositionally biased region" description="Basic and acidic residues" evidence="1">
    <location>
        <begin position="514"/>
        <end position="531"/>
    </location>
</feature>
<dbReference type="Pfam" id="PF12783">
    <property type="entry name" value="Sec7-like_HUS"/>
    <property type="match status" value="1"/>
</dbReference>
<name>A0AAE8MZN7_9PEZI</name>
<dbReference type="Pfam" id="PF23325">
    <property type="entry name" value="TPR_28"/>
    <property type="match status" value="1"/>
</dbReference>
<dbReference type="GO" id="GO:0005794">
    <property type="term" value="C:Golgi apparatus"/>
    <property type="evidence" value="ECO:0007669"/>
    <property type="project" value="UniProtKB-ARBA"/>
</dbReference>
<protein>
    <submittedName>
        <fullName evidence="3">Related to GEA2 - GDP/GTP exchange factor for ARF</fullName>
    </submittedName>
</protein>
<dbReference type="Proteomes" id="UP001187682">
    <property type="component" value="Unassembled WGS sequence"/>
</dbReference>
<sequence>MYSNQPSPGPREPPVSARMQYRSRPVSVAVDPVSLVISECVSITTEIRKRIPSPHTTVSAILGTNPNTALGSAGVGSGIWKRSTDAGSENEGQQVGLTNRWGLRGSRGMSVQDNPLIASFGKLRYDLSGTKDIQTFDALDLLQPFLQILRTKGTAAPITILALGALRKFLSYGFICPGSPRFALAMQSLSAALTHCQFSDSGQMEVVLLMILNLMEYMLSGPGGDILSDESVCDMMGRGLAICSQPRFSPVLRQTAEASMVRMCQIIFEDIKHLDLDAREDTTALERHNGEIDTMIDPVASTIGAAPPSTGPDTPEASQPPQAGQAPDDASSEASEGSSEGDGPDSVSALDRPDSVDLRPYSLPSIKELFRVLVSFLDPNDLQHTDSMRIMALRIIHVALEVAGPSIVQHPTLALIAEDKLCCFLFQLVRSDNMDLLQESLVVATTLLATCRGVLKLQQELFLSYLVACLHPAIEIPREPGIDPSLYSGIPQAPRLVKSTPSNTDSGRNTPQPVKDRQKLGLEGGSRKPDARQAMVESISVLLRMPSYMVELFVNYDCDENQVDLCEDMIGLLSRNALPDSATWSTTSVPPLCLDALLRYVQFIAERLDNQPSQSNLADANELKDRRRRKKIIVTGANKFNEAPKKGLAYLEAQGIIDDIRDPVSVARFLKGTSRVSKKVLGDFLSKRGNEAILAAFIDSFDFTGKRVDEAVRTLLESFRLPGEAPLIERVIEAFAEQYCAKTTHVDVANKDGVYILTYAMLILNTDQHNPNLKSAKRMKYEDFSRNLRGQNDGQDFSPQFLRDIFDSIRTNEIILPDEHDNQHAFDYAWRELLSKADKAGPLLNCDTSIYDADMFAATWKPIVSTLSYVFMSATDDAVFARVVAGFDECARIAARYGIVEALDQIVYCLSQMTTIATKVPCNTSLNTEVQSGDNKVMVSELAVRLGRDFRAQLATLVLFRVVTGNEHAINHGWKHVIRIWVNLFVNSLIPPFFSTQQEQLAIPQIPLQTPSQVIDRASKPGETGFLSAFTSYITSYAADDPPEPSHEELESTLCTVDCINQCGMGDIFARVSTFSVPELSRLVESLLDELPDDHGEVVISVKAENTPSTPPIDRRGDIRGSKYDPGLVYLLEFCTVLALRDADTINALGKTVAEALFGVLRTAAEHHHILVSRAAFYLLQILRAGYDHDFVNVPILLHTLSGFPESTLPQTAPLILQGLGSCIEEPGPLRSEVMTSPDFWALLKTLAARKDLSQAAFAVLEGGIAGSPPAILAENYEAAISLLADFASASRAAPPSKPVAARGARSTGNTPVASDAAVARGIKAVNMIYNLTARIPHLMKHSHLENNEAWAAYWLPVFKALILQCTNPCREVRNTALSSLQRSLLSPDLTCNDHKEWTAIFTEVLFPLILNLLKPEVFQSDRDGMSETRVQVASLLCKVFLQYLVLLSAWDGMLDLWLKIVDIMDRLMNSGQGDSLEEAVRENLKNVILFMSSSRYLVPPATDPSKEELWTETWKRIDRFLPDLKADLALEDQHGDHAIEPARKSEQAEEVDRAGQD</sequence>
<feature type="compositionally biased region" description="Low complexity" evidence="1">
    <location>
        <begin position="326"/>
        <end position="338"/>
    </location>
</feature>
<dbReference type="GO" id="GO:0016192">
    <property type="term" value="P:vesicle-mediated transport"/>
    <property type="evidence" value="ECO:0007669"/>
    <property type="project" value="UniProtKB-ARBA"/>
</dbReference>
<organism evidence="3 4">
    <name type="scientific">Cephalotrichum gorgonifer</name>
    <dbReference type="NCBI Taxonomy" id="2041049"/>
    <lineage>
        <taxon>Eukaryota</taxon>
        <taxon>Fungi</taxon>
        <taxon>Dikarya</taxon>
        <taxon>Ascomycota</taxon>
        <taxon>Pezizomycotina</taxon>
        <taxon>Sordariomycetes</taxon>
        <taxon>Hypocreomycetidae</taxon>
        <taxon>Microascales</taxon>
        <taxon>Microascaceae</taxon>
        <taxon>Cephalotrichum</taxon>
    </lineage>
</organism>
<dbReference type="PROSITE" id="PS50190">
    <property type="entry name" value="SEC7"/>
    <property type="match status" value="1"/>
</dbReference>
<dbReference type="Gene3D" id="1.10.220.20">
    <property type="match status" value="1"/>
</dbReference>
<dbReference type="SUPFAM" id="SSF48371">
    <property type="entry name" value="ARM repeat"/>
    <property type="match status" value="1"/>
</dbReference>
<proteinExistence type="predicted"/>
<dbReference type="InterPro" id="IPR056604">
    <property type="entry name" value="GBF1-like_TPR"/>
</dbReference>
<dbReference type="GO" id="GO:0032012">
    <property type="term" value="P:regulation of ARF protein signal transduction"/>
    <property type="evidence" value="ECO:0007669"/>
    <property type="project" value="InterPro"/>
</dbReference>
<feature type="region of interest" description="Disordered" evidence="1">
    <location>
        <begin position="1536"/>
        <end position="1558"/>
    </location>
</feature>
<feature type="region of interest" description="Disordered" evidence="1">
    <location>
        <begin position="493"/>
        <end position="531"/>
    </location>
</feature>
<dbReference type="InterPro" id="IPR035999">
    <property type="entry name" value="Sec7_dom_sf"/>
</dbReference>
<evidence type="ECO:0000313" key="3">
    <source>
        <dbReference type="EMBL" id="SPO02634.1"/>
    </source>
</evidence>